<dbReference type="SUPFAM" id="SSF56672">
    <property type="entry name" value="DNA/RNA polymerases"/>
    <property type="match status" value="1"/>
</dbReference>
<dbReference type="GO" id="GO:0008408">
    <property type="term" value="F:3'-5' exonuclease activity"/>
    <property type="evidence" value="ECO:0007669"/>
    <property type="project" value="InterPro"/>
</dbReference>
<dbReference type="Gene3D" id="1.10.150.20">
    <property type="entry name" value="5' to 3' exonuclease, C-terminal subdomain"/>
    <property type="match status" value="1"/>
</dbReference>
<dbReference type="Gene3D" id="3.30.70.370">
    <property type="match status" value="1"/>
</dbReference>
<dbReference type="InterPro" id="IPR001098">
    <property type="entry name" value="DNA-dir_DNA_pol_A_palm_dom"/>
</dbReference>
<reference evidence="4" key="1">
    <citation type="journal article" date="2021" name="Proc. Natl. Acad. Sci. U.S.A.">
        <title>A Catalog of Tens of Thousands of Viruses from Human Metagenomes Reveals Hidden Associations with Chronic Diseases.</title>
        <authorList>
            <person name="Tisza M.J."/>
            <person name="Buck C.B."/>
        </authorList>
    </citation>
    <scope>NUCLEOTIDE SEQUENCE</scope>
    <source>
        <strain evidence="4">CtiJY10</strain>
    </source>
</reference>
<dbReference type="Gene3D" id="3.30.420.10">
    <property type="entry name" value="Ribonuclease H-like superfamily/Ribonuclease H"/>
    <property type="match status" value="1"/>
</dbReference>
<evidence type="ECO:0000313" key="4">
    <source>
        <dbReference type="EMBL" id="DAD89362.1"/>
    </source>
</evidence>
<organism evidence="4">
    <name type="scientific">Podoviridae sp. ctiJY10</name>
    <dbReference type="NCBI Taxonomy" id="2826572"/>
    <lineage>
        <taxon>Viruses</taxon>
        <taxon>Duplodnaviria</taxon>
        <taxon>Heunggongvirae</taxon>
        <taxon>Uroviricota</taxon>
        <taxon>Caudoviricetes</taxon>
    </lineage>
</organism>
<name>A0A8S5N529_9CAUD</name>
<evidence type="ECO:0000256" key="1">
    <source>
        <dbReference type="ARBA" id="ARBA00022705"/>
    </source>
</evidence>
<feature type="domain" description="DNA-directed DNA polymerase family A palm" evidence="3">
    <location>
        <begin position="320"/>
        <end position="527"/>
    </location>
</feature>
<protein>
    <submittedName>
        <fullName evidence="4">DNA POLYMERASE</fullName>
    </submittedName>
</protein>
<dbReference type="GO" id="GO:0006261">
    <property type="term" value="P:DNA-templated DNA replication"/>
    <property type="evidence" value="ECO:0007669"/>
    <property type="project" value="InterPro"/>
</dbReference>
<evidence type="ECO:0000259" key="3">
    <source>
        <dbReference type="SMART" id="SM00482"/>
    </source>
</evidence>
<dbReference type="InterPro" id="IPR002562">
    <property type="entry name" value="3'-5'_exonuclease_dom"/>
</dbReference>
<dbReference type="SMART" id="SM00482">
    <property type="entry name" value="POLAc"/>
    <property type="match status" value="1"/>
</dbReference>
<dbReference type="SUPFAM" id="SSF53098">
    <property type="entry name" value="Ribonuclease H-like"/>
    <property type="match status" value="1"/>
</dbReference>
<dbReference type="Pfam" id="PF00476">
    <property type="entry name" value="DNA_pol_A"/>
    <property type="match status" value="1"/>
</dbReference>
<sequence length="568" mass="64870">MSYQYATIDIETTGLNRYKDSITWIGVGLAKTVDDELSKILIYDGTSKSDMQKFRNVMKHVREAKAKTVFQNGKFDTLFIEQQLGLKIPIHEDTMLMGTAYDLVAEHGLKKMAQAYLGVPDWDISKKEKLGGDRETVVPYLKCDVKYTWQLFQYLCAHMNSQQMKIYTDLLRPAYRAYRDIERNGLYLDLSALRSIQKKYGDEEKRLAKELKAHHDINWNSSAQVAHALFDLDGIPSLYKTGKGAPSVAADVLKELSMQGYEVPKLLLQYKDAATRNKMFLNRWESDCYESRIHPNFNLTNVVSGRTSCNNPNLQQVPRTKDIRGLFAGAPGMILFEADYSQLELRIAAHYANEKTMLDIYRNNGDIHTETAKLFTNGREPTKEERGKAKAVNFGFLYGMQAKKFVKYALDSYGQTFTQHEAEHIRDLFFAKYSRLLPWHKEQEALCEMQGGVANMFGRFRRLPLIYSGNKWERASAARRAINTPVQGSGSDLLISAVTQINKELKGIAWVGATVHDSIIGECREEDKEFVDETIRRIMKHPPVLDKFGVELRVPLDVDIGWGPWGTH</sequence>
<dbReference type="GO" id="GO:0006302">
    <property type="term" value="P:double-strand break repair"/>
    <property type="evidence" value="ECO:0007669"/>
    <property type="project" value="TreeGrafter"/>
</dbReference>
<dbReference type="Pfam" id="PF01612">
    <property type="entry name" value="DNA_pol_A_exo1"/>
    <property type="match status" value="1"/>
</dbReference>
<dbReference type="GO" id="GO:0039693">
    <property type="term" value="P:viral DNA genome replication"/>
    <property type="evidence" value="ECO:0007669"/>
    <property type="project" value="UniProtKB-KW"/>
</dbReference>
<dbReference type="Gene3D" id="1.20.1060.10">
    <property type="entry name" value="Taq DNA Polymerase, Chain T, domain 4"/>
    <property type="match status" value="1"/>
</dbReference>
<keyword evidence="1" id="KW-0235">DNA replication</keyword>
<dbReference type="GO" id="GO:0003887">
    <property type="term" value="F:DNA-directed DNA polymerase activity"/>
    <property type="evidence" value="ECO:0007669"/>
    <property type="project" value="InterPro"/>
</dbReference>
<dbReference type="GO" id="GO:0003677">
    <property type="term" value="F:DNA binding"/>
    <property type="evidence" value="ECO:0007669"/>
    <property type="project" value="InterPro"/>
</dbReference>
<keyword evidence="2" id="KW-1194">Viral DNA replication</keyword>
<dbReference type="InterPro" id="IPR012337">
    <property type="entry name" value="RNaseH-like_sf"/>
</dbReference>
<dbReference type="PANTHER" id="PTHR10133">
    <property type="entry name" value="DNA POLYMERASE I"/>
    <property type="match status" value="1"/>
</dbReference>
<evidence type="ECO:0000256" key="2">
    <source>
        <dbReference type="ARBA" id="ARBA00023109"/>
    </source>
</evidence>
<dbReference type="PRINTS" id="PR00868">
    <property type="entry name" value="DNAPOLI"/>
</dbReference>
<dbReference type="InterPro" id="IPR036397">
    <property type="entry name" value="RNaseH_sf"/>
</dbReference>
<dbReference type="EMBL" id="BK015060">
    <property type="protein sequence ID" value="DAD89362.1"/>
    <property type="molecule type" value="Genomic_DNA"/>
</dbReference>
<dbReference type="InterPro" id="IPR002298">
    <property type="entry name" value="DNA_polymerase_A"/>
</dbReference>
<proteinExistence type="predicted"/>
<dbReference type="PANTHER" id="PTHR10133:SF27">
    <property type="entry name" value="DNA POLYMERASE NU"/>
    <property type="match status" value="1"/>
</dbReference>
<dbReference type="InterPro" id="IPR043502">
    <property type="entry name" value="DNA/RNA_pol_sf"/>
</dbReference>
<accession>A0A8S5N529</accession>